<keyword evidence="1" id="KW-1133">Transmembrane helix</keyword>
<keyword evidence="1" id="KW-0812">Transmembrane</keyword>
<dbReference type="AlphaFoldDB" id="A0A1I7W667"/>
<keyword evidence="2" id="KW-1185">Reference proteome</keyword>
<evidence type="ECO:0000313" key="2">
    <source>
        <dbReference type="Proteomes" id="UP000095283"/>
    </source>
</evidence>
<evidence type="ECO:0000313" key="3">
    <source>
        <dbReference type="WBParaSite" id="Hba_00108"/>
    </source>
</evidence>
<accession>A0A1I7W667</accession>
<evidence type="ECO:0000256" key="1">
    <source>
        <dbReference type="SAM" id="Phobius"/>
    </source>
</evidence>
<feature type="transmembrane region" description="Helical" evidence="1">
    <location>
        <begin position="45"/>
        <end position="65"/>
    </location>
</feature>
<dbReference type="WBParaSite" id="Hba_00108">
    <property type="protein sequence ID" value="Hba_00108"/>
    <property type="gene ID" value="Hba_00108"/>
</dbReference>
<name>A0A1I7W667_HETBA</name>
<organism evidence="2 3">
    <name type="scientific">Heterorhabditis bacteriophora</name>
    <name type="common">Entomopathogenic nematode worm</name>
    <dbReference type="NCBI Taxonomy" id="37862"/>
    <lineage>
        <taxon>Eukaryota</taxon>
        <taxon>Metazoa</taxon>
        <taxon>Ecdysozoa</taxon>
        <taxon>Nematoda</taxon>
        <taxon>Chromadorea</taxon>
        <taxon>Rhabditida</taxon>
        <taxon>Rhabditina</taxon>
        <taxon>Rhabditomorpha</taxon>
        <taxon>Strongyloidea</taxon>
        <taxon>Heterorhabditidae</taxon>
        <taxon>Heterorhabditis</taxon>
    </lineage>
</organism>
<dbReference type="Proteomes" id="UP000095283">
    <property type="component" value="Unplaced"/>
</dbReference>
<reference evidence="3" key="1">
    <citation type="submission" date="2016-11" db="UniProtKB">
        <authorList>
            <consortium name="WormBaseParasite"/>
        </authorList>
    </citation>
    <scope>IDENTIFICATION</scope>
</reference>
<sequence>MPTSTMANTLSTQQVSLSSLSSSSLSSIRTVNTSSVDSQSSSPGVMFLSVVLFVVTIALIIKIIISNRKRWGVRALKISSLNFIVFHKKITTLMLISLKTTTSHRFKIVAHFIKICVYDKKNNNQWPWWSPTDGYRHNSDQQEFPKDFPSDSCRESESIVFMLLSSSQVYSASTDVDCGTILLKSEANTWKSLEIRH</sequence>
<protein>
    <submittedName>
        <fullName evidence="3">Transmembrane protein</fullName>
    </submittedName>
</protein>
<keyword evidence="1" id="KW-0472">Membrane</keyword>
<proteinExistence type="predicted"/>